<dbReference type="EMBL" id="QKXF01000263">
    <property type="protein sequence ID" value="RQM13380.1"/>
    <property type="molecule type" value="Genomic_DNA"/>
</dbReference>
<dbReference type="AlphaFoldDB" id="A0A3R7Y6T5"/>
<evidence type="ECO:0000313" key="2">
    <source>
        <dbReference type="Proteomes" id="UP000286097"/>
    </source>
</evidence>
<protein>
    <recommendedName>
        <fullName evidence="3">Endonuclease/exonuclease/phosphatase domain-containing protein</fullName>
    </recommendedName>
</protein>
<dbReference type="VEuPathDB" id="FungiDB:DD237_006673"/>
<proteinExistence type="predicted"/>
<gene>
    <name evidence="1" type="ORF">DD237_006673</name>
</gene>
<name>A0A3R7Y6T5_9STRA</name>
<sequence length="75" mass="8537">MELVLRLLPNYAGFSTDTGPNMTELESSNYVYLRLNESVDIFYVDLTTALSRLPQRDTTIILGDFNANNWSTSRT</sequence>
<reference evidence="1 2" key="1">
    <citation type="submission" date="2018-06" db="EMBL/GenBank/DDBJ databases">
        <title>Comparative genomics of downy mildews reveals potential adaptations to biotrophy.</title>
        <authorList>
            <person name="Fletcher K."/>
            <person name="Klosterman S.J."/>
            <person name="Derevnina L."/>
            <person name="Martin F."/>
            <person name="Koike S."/>
            <person name="Reyes Chin-Wo S."/>
            <person name="Mou B."/>
            <person name="Michelmore R."/>
        </authorList>
    </citation>
    <scope>NUCLEOTIDE SEQUENCE [LARGE SCALE GENOMIC DNA]</scope>
    <source>
        <strain evidence="1 2">R13</strain>
    </source>
</reference>
<accession>A0A3R7Y6T5</accession>
<evidence type="ECO:0008006" key="3">
    <source>
        <dbReference type="Google" id="ProtNLM"/>
    </source>
</evidence>
<comment type="caution">
    <text evidence="1">The sequence shown here is derived from an EMBL/GenBank/DDBJ whole genome shotgun (WGS) entry which is preliminary data.</text>
</comment>
<organism evidence="1 2">
    <name type="scientific">Peronospora effusa</name>
    <dbReference type="NCBI Taxonomy" id="542832"/>
    <lineage>
        <taxon>Eukaryota</taxon>
        <taxon>Sar</taxon>
        <taxon>Stramenopiles</taxon>
        <taxon>Oomycota</taxon>
        <taxon>Peronosporomycetes</taxon>
        <taxon>Peronosporales</taxon>
        <taxon>Peronosporaceae</taxon>
        <taxon>Peronospora</taxon>
    </lineage>
</organism>
<evidence type="ECO:0000313" key="1">
    <source>
        <dbReference type="EMBL" id="RQM13380.1"/>
    </source>
</evidence>
<dbReference type="Proteomes" id="UP000286097">
    <property type="component" value="Unassembled WGS sequence"/>
</dbReference>